<feature type="compositionally biased region" description="Polar residues" evidence="2">
    <location>
        <begin position="44"/>
        <end position="58"/>
    </location>
</feature>
<feature type="compositionally biased region" description="Low complexity" evidence="2">
    <location>
        <begin position="73"/>
        <end position="106"/>
    </location>
</feature>
<dbReference type="Proteomes" id="UP000275078">
    <property type="component" value="Unassembled WGS sequence"/>
</dbReference>
<keyword evidence="4" id="KW-1185">Reference proteome</keyword>
<evidence type="ECO:0000256" key="1">
    <source>
        <dbReference type="SAM" id="Coils"/>
    </source>
</evidence>
<feature type="region of interest" description="Disordered" evidence="2">
    <location>
        <begin position="272"/>
        <end position="291"/>
    </location>
</feature>
<dbReference type="OrthoDB" id="5431011at2759"/>
<feature type="region of interest" description="Disordered" evidence="2">
    <location>
        <begin position="27"/>
        <end position="112"/>
    </location>
</feature>
<name>A0A3N4IXM8_ASCIM</name>
<gene>
    <name evidence="3" type="ORF">BJ508DRAFT_321555</name>
</gene>
<dbReference type="AlphaFoldDB" id="A0A3N4IXM8"/>
<feature type="coiled-coil region" evidence="1">
    <location>
        <begin position="360"/>
        <end position="387"/>
    </location>
</feature>
<evidence type="ECO:0000256" key="2">
    <source>
        <dbReference type="SAM" id="MobiDB-lite"/>
    </source>
</evidence>
<proteinExistence type="predicted"/>
<accession>A0A3N4IXM8</accession>
<keyword evidence="1" id="KW-0175">Coiled coil</keyword>
<protein>
    <submittedName>
        <fullName evidence="3">Uncharacterized protein</fullName>
    </submittedName>
</protein>
<dbReference type="EMBL" id="ML119649">
    <property type="protein sequence ID" value="RPA86414.1"/>
    <property type="molecule type" value="Genomic_DNA"/>
</dbReference>
<sequence>MSDNIEPASQQQPVSQHHAFLFSHILNRNEPTPNSPNAVYVGPTSGNTQITENETAFMTPQQPPAPPGPPGPSGSSFPSSSTASPATSSNTQATSATPTASSQTPSENTFPAGRILTDNVVDLLPPPPAGDGGNTRVRLSEQDKTLLIRTCCEYGDLYLAKSKEDFWITVQTVMSHKLGKRIGNPRQTVSRMVKEFEAGVAYEKTTSGKPIFESDLKQALWIWKCEWIDREAHERSLSEEAQQARAKDKELAIAQRKAMLQTLTDKPSFQSAKAAIDEGKRPNSASTKQEKIEELKAKRRRIRDREENFEELLENDNRKMTETLTTIARVADAVMASITAGNSPVAPDNTGSTLLPTAHLEAQQLRVERIEQQVEVLQQESADTAARTREILLILERMQANTFFTFPPT</sequence>
<evidence type="ECO:0000313" key="3">
    <source>
        <dbReference type="EMBL" id="RPA86414.1"/>
    </source>
</evidence>
<evidence type="ECO:0000313" key="4">
    <source>
        <dbReference type="Proteomes" id="UP000275078"/>
    </source>
</evidence>
<feature type="compositionally biased region" description="Pro residues" evidence="2">
    <location>
        <begin position="61"/>
        <end position="72"/>
    </location>
</feature>
<organism evidence="3 4">
    <name type="scientific">Ascobolus immersus RN42</name>
    <dbReference type="NCBI Taxonomy" id="1160509"/>
    <lineage>
        <taxon>Eukaryota</taxon>
        <taxon>Fungi</taxon>
        <taxon>Dikarya</taxon>
        <taxon>Ascomycota</taxon>
        <taxon>Pezizomycotina</taxon>
        <taxon>Pezizomycetes</taxon>
        <taxon>Pezizales</taxon>
        <taxon>Ascobolaceae</taxon>
        <taxon>Ascobolus</taxon>
    </lineage>
</organism>
<reference evidence="3 4" key="1">
    <citation type="journal article" date="2018" name="Nat. Ecol. Evol.">
        <title>Pezizomycetes genomes reveal the molecular basis of ectomycorrhizal truffle lifestyle.</title>
        <authorList>
            <person name="Murat C."/>
            <person name="Payen T."/>
            <person name="Noel B."/>
            <person name="Kuo A."/>
            <person name="Morin E."/>
            <person name="Chen J."/>
            <person name="Kohler A."/>
            <person name="Krizsan K."/>
            <person name="Balestrini R."/>
            <person name="Da Silva C."/>
            <person name="Montanini B."/>
            <person name="Hainaut M."/>
            <person name="Levati E."/>
            <person name="Barry K.W."/>
            <person name="Belfiori B."/>
            <person name="Cichocki N."/>
            <person name="Clum A."/>
            <person name="Dockter R.B."/>
            <person name="Fauchery L."/>
            <person name="Guy J."/>
            <person name="Iotti M."/>
            <person name="Le Tacon F."/>
            <person name="Lindquist E.A."/>
            <person name="Lipzen A."/>
            <person name="Malagnac F."/>
            <person name="Mello A."/>
            <person name="Molinier V."/>
            <person name="Miyauchi S."/>
            <person name="Poulain J."/>
            <person name="Riccioni C."/>
            <person name="Rubini A."/>
            <person name="Sitrit Y."/>
            <person name="Splivallo R."/>
            <person name="Traeger S."/>
            <person name="Wang M."/>
            <person name="Zifcakova L."/>
            <person name="Wipf D."/>
            <person name="Zambonelli A."/>
            <person name="Paolocci F."/>
            <person name="Nowrousian M."/>
            <person name="Ottonello S."/>
            <person name="Baldrian P."/>
            <person name="Spatafora J.W."/>
            <person name="Henrissat B."/>
            <person name="Nagy L.G."/>
            <person name="Aury J.M."/>
            <person name="Wincker P."/>
            <person name="Grigoriev I.V."/>
            <person name="Bonfante P."/>
            <person name="Martin F.M."/>
        </authorList>
    </citation>
    <scope>NUCLEOTIDE SEQUENCE [LARGE SCALE GENOMIC DNA]</scope>
    <source>
        <strain evidence="3 4">RN42</strain>
    </source>
</reference>